<dbReference type="Proteomes" id="UP000298030">
    <property type="component" value="Unassembled WGS sequence"/>
</dbReference>
<keyword evidence="2" id="KW-1185">Reference proteome</keyword>
<gene>
    <name evidence="1" type="ORF">FA13DRAFT_1786042</name>
</gene>
<organism evidence="1 2">
    <name type="scientific">Coprinellus micaceus</name>
    <name type="common">Glistening ink-cap mushroom</name>
    <name type="synonym">Coprinus micaceus</name>
    <dbReference type="NCBI Taxonomy" id="71717"/>
    <lineage>
        <taxon>Eukaryota</taxon>
        <taxon>Fungi</taxon>
        <taxon>Dikarya</taxon>
        <taxon>Basidiomycota</taxon>
        <taxon>Agaricomycotina</taxon>
        <taxon>Agaricomycetes</taxon>
        <taxon>Agaricomycetidae</taxon>
        <taxon>Agaricales</taxon>
        <taxon>Agaricineae</taxon>
        <taxon>Psathyrellaceae</taxon>
        <taxon>Coprinellus</taxon>
    </lineage>
</organism>
<name>A0A4Y7TVP3_COPMI</name>
<protein>
    <submittedName>
        <fullName evidence="1">Uncharacterized protein</fullName>
    </submittedName>
</protein>
<evidence type="ECO:0000313" key="2">
    <source>
        <dbReference type="Proteomes" id="UP000298030"/>
    </source>
</evidence>
<comment type="caution">
    <text evidence="1">The sequence shown here is derived from an EMBL/GenBank/DDBJ whole genome shotgun (WGS) entry which is preliminary data.</text>
</comment>
<accession>A0A4Y7TVP3</accession>
<proteinExistence type="predicted"/>
<evidence type="ECO:0000313" key="1">
    <source>
        <dbReference type="EMBL" id="TEB38233.1"/>
    </source>
</evidence>
<sequence length="233" mass="26220">MLIAGVVKRTHADVVVDSLSRFCPSLRHAIFVTHHDLSPTPQSLLQLLKSQENLDLHVDDISPKHTPMGKDCYDRSIPEIPRWFKARSLRILSIEDGMDGEGWDGNGRMACEFWKAFPRTVFPKSEKLCLAFTPMVQQFISRQSRVIHHLKITSYNKNFSVNTEVRGSKHILETAIDTAHLTWMVDFPPGMDFGVLNTWGASPIPIAPSNASSSPIVTFVYIVVSLAVSWSNY</sequence>
<dbReference type="AlphaFoldDB" id="A0A4Y7TVP3"/>
<reference evidence="1 2" key="1">
    <citation type="journal article" date="2019" name="Nat. Ecol. Evol.">
        <title>Megaphylogeny resolves global patterns of mushroom evolution.</title>
        <authorList>
            <person name="Varga T."/>
            <person name="Krizsan K."/>
            <person name="Foldi C."/>
            <person name="Dima B."/>
            <person name="Sanchez-Garcia M."/>
            <person name="Sanchez-Ramirez S."/>
            <person name="Szollosi G.J."/>
            <person name="Szarkandi J.G."/>
            <person name="Papp V."/>
            <person name="Albert L."/>
            <person name="Andreopoulos W."/>
            <person name="Angelini C."/>
            <person name="Antonin V."/>
            <person name="Barry K.W."/>
            <person name="Bougher N.L."/>
            <person name="Buchanan P."/>
            <person name="Buyck B."/>
            <person name="Bense V."/>
            <person name="Catcheside P."/>
            <person name="Chovatia M."/>
            <person name="Cooper J."/>
            <person name="Damon W."/>
            <person name="Desjardin D."/>
            <person name="Finy P."/>
            <person name="Geml J."/>
            <person name="Haridas S."/>
            <person name="Hughes K."/>
            <person name="Justo A."/>
            <person name="Karasinski D."/>
            <person name="Kautmanova I."/>
            <person name="Kiss B."/>
            <person name="Kocsube S."/>
            <person name="Kotiranta H."/>
            <person name="LaButti K.M."/>
            <person name="Lechner B.E."/>
            <person name="Liimatainen K."/>
            <person name="Lipzen A."/>
            <person name="Lukacs Z."/>
            <person name="Mihaltcheva S."/>
            <person name="Morgado L.N."/>
            <person name="Niskanen T."/>
            <person name="Noordeloos M.E."/>
            <person name="Ohm R.A."/>
            <person name="Ortiz-Santana B."/>
            <person name="Ovrebo C."/>
            <person name="Racz N."/>
            <person name="Riley R."/>
            <person name="Savchenko A."/>
            <person name="Shiryaev A."/>
            <person name="Soop K."/>
            <person name="Spirin V."/>
            <person name="Szebenyi C."/>
            <person name="Tomsovsky M."/>
            <person name="Tulloss R.E."/>
            <person name="Uehling J."/>
            <person name="Grigoriev I.V."/>
            <person name="Vagvolgyi C."/>
            <person name="Papp T."/>
            <person name="Martin F.M."/>
            <person name="Miettinen O."/>
            <person name="Hibbett D.S."/>
            <person name="Nagy L.G."/>
        </authorList>
    </citation>
    <scope>NUCLEOTIDE SEQUENCE [LARGE SCALE GENOMIC DNA]</scope>
    <source>
        <strain evidence="1 2">FP101781</strain>
    </source>
</reference>
<dbReference type="EMBL" id="QPFP01000003">
    <property type="protein sequence ID" value="TEB38233.1"/>
    <property type="molecule type" value="Genomic_DNA"/>
</dbReference>